<dbReference type="Proteomes" id="UP000178175">
    <property type="component" value="Unassembled WGS sequence"/>
</dbReference>
<proteinExistence type="predicted"/>
<evidence type="ECO:0000313" key="2">
    <source>
        <dbReference type="EMBL" id="OHA96237.1"/>
    </source>
</evidence>
<comment type="caution">
    <text evidence="2">The sequence shown here is derived from an EMBL/GenBank/DDBJ whole genome shotgun (WGS) entry which is preliminary data.</text>
</comment>
<accession>A0A1G2TG17</accession>
<organism evidence="2 3">
    <name type="scientific">Candidatus Zambryskibacteria bacterium RIFCSPHIGHO2_02_FULL_43_14</name>
    <dbReference type="NCBI Taxonomy" id="1802748"/>
    <lineage>
        <taxon>Bacteria</taxon>
        <taxon>Candidatus Zambryskiibacteriota</taxon>
    </lineage>
</organism>
<keyword evidence="1" id="KW-0812">Transmembrane</keyword>
<name>A0A1G2TG17_9BACT</name>
<keyword evidence="1" id="KW-1133">Transmembrane helix</keyword>
<dbReference type="AlphaFoldDB" id="A0A1G2TG17"/>
<gene>
    <name evidence="2" type="ORF">A3C70_03110</name>
</gene>
<reference evidence="2 3" key="1">
    <citation type="journal article" date="2016" name="Nat. Commun.">
        <title>Thousands of microbial genomes shed light on interconnected biogeochemical processes in an aquifer system.</title>
        <authorList>
            <person name="Anantharaman K."/>
            <person name="Brown C.T."/>
            <person name="Hug L.A."/>
            <person name="Sharon I."/>
            <person name="Castelle C.J."/>
            <person name="Probst A.J."/>
            <person name="Thomas B.C."/>
            <person name="Singh A."/>
            <person name="Wilkins M.J."/>
            <person name="Karaoz U."/>
            <person name="Brodie E.L."/>
            <person name="Williams K.H."/>
            <person name="Hubbard S.S."/>
            <person name="Banfield J.F."/>
        </authorList>
    </citation>
    <scope>NUCLEOTIDE SEQUENCE [LARGE SCALE GENOMIC DNA]</scope>
</reference>
<sequence>MNQKQILWQINGVCKLQRSFMNMRNNGLNKSISKHVSRLVVVPLSIIGILAALSLLFLYGTIPMHNLNIRRMERALTAFVEENSDAIVLERMKFFGTRYSSSSECTYAVGAFMTTDMSPKDIIIAYENRYASFFGFGTLPIGIQIEDHTDTLPLDNPADDWTTVMSNRYGKSTANTTYYLLYLYSPGHTFLGDHRCFEWYTADYGDS</sequence>
<evidence type="ECO:0000256" key="1">
    <source>
        <dbReference type="SAM" id="Phobius"/>
    </source>
</evidence>
<dbReference type="EMBL" id="MHVR01000008">
    <property type="protein sequence ID" value="OHA96237.1"/>
    <property type="molecule type" value="Genomic_DNA"/>
</dbReference>
<feature type="transmembrane region" description="Helical" evidence="1">
    <location>
        <begin position="40"/>
        <end position="62"/>
    </location>
</feature>
<keyword evidence="1" id="KW-0472">Membrane</keyword>
<evidence type="ECO:0000313" key="3">
    <source>
        <dbReference type="Proteomes" id="UP000178175"/>
    </source>
</evidence>
<protein>
    <submittedName>
        <fullName evidence="2">Uncharacterized protein</fullName>
    </submittedName>
</protein>